<evidence type="ECO:0000256" key="4">
    <source>
        <dbReference type="ARBA" id="ARBA00022692"/>
    </source>
</evidence>
<dbReference type="PRINTS" id="PR00812">
    <property type="entry name" value="BCTERIALGSPF"/>
</dbReference>
<protein>
    <submittedName>
        <fullName evidence="9">Type II secretion system F family protein</fullName>
    </submittedName>
</protein>
<dbReference type="EMBL" id="DXIQ01000070">
    <property type="protein sequence ID" value="HIV39437.1"/>
    <property type="molecule type" value="Genomic_DNA"/>
</dbReference>
<feature type="domain" description="Type II secretion system protein GspF" evidence="8">
    <location>
        <begin position="221"/>
        <end position="341"/>
    </location>
</feature>
<comment type="subcellular location">
    <subcellularLocation>
        <location evidence="1">Cell membrane</location>
        <topology evidence="1">Multi-pass membrane protein</topology>
    </subcellularLocation>
</comment>
<name>A0A9D1TGI1_9FIRM</name>
<evidence type="ECO:0000313" key="9">
    <source>
        <dbReference type="EMBL" id="HIV39437.1"/>
    </source>
</evidence>
<keyword evidence="6 7" id="KW-0472">Membrane</keyword>
<comment type="similarity">
    <text evidence="2">Belongs to the GSP F family.</text>
</comment>
<dbReference type="PANTHER" id="PTHR30012:SF0">
    <property type="entry name" value="TYPE II SECRETION SYSTEM PROTEIN F-RELATED"/>
    <property type="match status" value="1"/>
</dbReference>
<keyword evidence="3" id="KW-1003">Cell membrane</keyword>
<dbReference type="InterPro" id="IPR042094">
    <property type="entry name" value="T2SS_GspF_sf"/>
</dbReference>
<dbReference type="PANTHER" id="PTHR30012">
    <property type="entry name" value="GENERAL SECRETION PATHWAY PROTEIN"/>
    <property type="match status" value="1"/>
</dbReference>
<accession>A0A9D1TGI1</accession>
<keyword evidence="4 7" id="KW-0812">Transmembrane</keyword>
<dbReference type="Gene3D" id="1.20.81.30">
    <property type="entry name" value="Type II secretion system (T2SS), domain F"/>
    <property type="match status" value="2"/>
</dbReference>
<feature type="domain" description="Type II secretion system protein GspF" evidence="8">
    <location>
        <begin position="17"/>
        <end position="139"/>
    </location>
</feature>
<evidence type="ECO:0000256" key="1">
    <source>
        <dbReference type="ARBA" id="ARBA00004651"/>
    </source>
</evidence>
<dbReference type="InterPro" id="IPR003004">
    <property type="entry name" value="GspF/PilC"/>
</dbReference>
<reference evidence="9" key="1">
    <citation type="journal article" date="2021" name="PeerJ">
        <title>Extensive microbial diversity within the chicken gut microbiome revealed by metagenomics and culture.</title>
        <authorList>
            <person name="Gilroy R."/>
            <person name="Ravi A."/>
            <person name="Getino M."/>
            <person name="Pursley I."/>
            <person name="Horton D.L."/>
            <person name="Alikhan N.F."/>
            <person name="Baker D."/>
            <person name="Gharbi K."/>
            <person name="Hall N."/>
            <person name="Watson M."/>
            <person name="Adriaenssens E.M."/>
            <person name="Foster-Nyarko E."/>
            <person name="Jarju S."/>
            <person name="Secka A."/>
            <person name="Antonio M."/>
            <person name="Oren A."/>
            <person name="Chaudhuri R.R."/>
            <person name="La Ragione R."/>
            <person name="Hildebrand F."/>
            <person name="Pallen M.J."/>
        </authorList>
    </citation>
    <scope>NUCLEOTIDE SEQUENCE</scope>
    <source>
        <strain evidence="9">CHK195-9823</strain>
    </source>
</reference>
<dbReference type="GO" id="GO:0005886">
    <property type="term" value="C:plasma membrane"/>
    <property type="evidence" value="ECO:0007669"/>
    <property type="project" value="UniProtKB-SubCell"/>
</dbReference>
<feature type="transmembrane region" description="Helical" evidence="7">
    <location>
        <begin position="169"/>
        <end position="188"/>
    </location>
</feature>
<gene>
    <name evidence="9" type="ORF">H9747_10665</name>
</gene>
<evidence type="ECO:0000256" key="6">
    <source>
        <dbReference type="ARBA" id="ARBA00023136"/>
    </source>
</evidence>
<dbReference type="Pfam" id="PF00482">
    <property type="entry name" value="T2SSF"/>
    <property type="match status" value="2"/>
</dbReference>
<dbReference type="AlphaFoldDB" id="A0A9D1TGI1"/>
<evidence type="ECO:0000256" key="2">
    <source>
        <dbReference type="ARBA" id="ARBA00005745"/>
    </source>
</evidence>
<evidence type="ECO:0000256" key="7">
    <source>
        <dbReference type="SAM" id="Phobius"/>
    </source>
</evidence>
<dbReference type="InterPro" id="IPR018076">
    <property type="entry name" value="T2SS_GspF_dom"/>
</dbReference>
<reference evidence="9" key="2">
    <citation type="submission" date="2021-04" db="EMBL/GenBank/DDBJ databases">
        <authorList>
            <person name="Gilroy R."/>
        </authorList>
    </citation>
    <scope>NUCLEOTIDE SEQUENCE</scope>
    <source>
        <strain evidence="9">CHK195-9823</strain>
    </source>
</reference>
<dbReference type="Proteomes" id="UP000886814">
    <property type="component" value="Unassembled WGS sequence"/>
</dbReference>
<evidence type="ECO:0000256" key="3">
    <source>
        <dbReference type="ARBA" id="ARBA00022475"/>
    </source>
</evidence>
<feature type="transmembrane region" description="Helical" evidence="7">
    <location>
        <begin position="322"/>
        <end position="346"/>
    </location>
</feature>
<sequence>MRKNKEKKLSPEELASFCSQIASVLKAGISPGEGIAIMLEDTSSLQEQDILSAIQETLNTTGVFSLGLEDAKVFPEYMRNMVRLGEQAGRLDEVMDALAGHYQREADLSAALKSALTYPCIMIGMMVLVVLVLVTRVLPVFQQVYAQLGQTMTGFSRGLLDMGQAINRYSLVLLALLVLLVLVCLYFSRTSSGQKRASLLFSRLPFTRNFIRQKASCRFASGMALALKSGLTPEEGMDLAGVLTGNPGFMEQVAQCKKLMEEGTPLARALSGSGIFTGMEARLLTVGDRTGSIDDAMEKIAARCQEELDASMGNAVSIIEPTLVAVLSVIVGLILLSVMMPLMGILSGL</sequence>
<evidence type="ECO:0000259" key="8">
    <source>
        <dbReference type="Pfam" id="PF00482"/>
    </source>
</evidence>
<comment type="caution">
    <text evidence="9">The sequence shown here is derived from an EMBL/GenBank/DDBJ whole genome shotgun (WGS) entry which is preliminary data.</text>
</comment>
<proteinExistence type="inferred from homology"/>
<evidence type="ECO:0000256" key="5">
    <source>
        <dbReference type="ARBA" id="ARBA00022989"/>
    </source>
</evidence>
<evidence type="ECO:0000313" key="10">
    <source>
        <dbReference type="Proteomes" id="UP000886814"/>
    </source>
</evidence>
<feature type="transmembrane region" description="Helical" evidence="7">
    <location>
        <begin position="116"/>
        <end position="138"/>
    </location>
</feature>
<organism evidence="9 10">
    <name type="scientific">Candidatus Blautia stercorigallinarum</name>
    <dbReference type="NCBI Taxonomy" id="2838501"/>
    <lineage>
        <taxon>Bacteria</taxon>
        <taxon>Bacillati</taxon>
        <taxon>Bacillota</taxon>
        <taxon>Clostridia</taxon>
        <taxon>Lachnospirales</taxon>
        <taxon>Lachnospiraceae</taxon>
        <taxon>Blautia</taxon>
    </lineage>
</organism>
<keyword evidence="5 7" id="KW-1133">Transmembrane helix</keyword>